<gene>
    <name evidence="4" type="primary">pol_613</name>
    <name evidence="4" type="ORF">CK203_002675</name>
</gene>
<dbReference type="Gene3D" id="3.30.70.270">
    <property type="match status" value="1"/>
</dbReference>
<evidence type="ECO:0000256" key="1">
    <source>
        <dbReference type="ARBA" id="ARBA00023268"/>
    </source>
</evidence>
<feature type="region of interest" description="Disordered" evidence="2">
    <location>
        <begin position="41"/>
        <end position="68"/>
    </location>
</feature>
<reference evidence="4 5" key="1">
    <citation type="journal article" date="2018" name="PLoS Genet.">
        <title>Population sequencing reveals clonal diversity and ancestral inbreeding in the grapevine cultivar Chardonnay.</title>
        <authorList>
            <person name="Roach M.J."/>
            <person name="Johnson D.L."/>
            <person name="Bohlmann J."/>
            <person name="van Vuuren H.J."/>
            <person name="Jones S.J."/>
            <person name="Pretorius I.S."/>
            <person name="Schmidt S.A."/>
            <person name="Borneman A.R."/>
        </authorList>
    </citation>
    <scope>NUCLEOTIDE SEQUENCE [LARGE SCALE GENOMIC DNA]</scope>
    <source>
        <strain evidence="5">cv. Chardonnay</strain>
        <tissue evidence="4">Leaf</tissue>
    </source>
</reference>
<dbReference type="Pfam" id="PF17919">
    <property type="entry name" value="RT_RNaseH_2"/>
    <property type="match status" value="1"/>
</dbReference>
<organism evidence="4 5">
    <name type="scientific">Vitis vinifera</name>
    <name type="common">Grape</name>
    <dbReference type="NCBI Taxonomy" id="29760"/>
    <lineage>
        <taxon>Eukaryota</taxon>
        <taxon>Viridiplantae</taxon>
        <taxon>Streptophyta</taxon>
        <taxon>Embryophyta</taxon>
        <taxon>Tracheophyta</taxon>
        <taxon>Spermatophyta</taxon>
        <taxon>Magnoliopsida</taxon>
        <taxon>eudicotyledons</taxon>
        <taxon>Gunneridae</taxon>
        <taxon>Pentapetalae</taxon>
        <taxon>rosids</taxon>
        <taxon>Vitales</taxon>
        <taxon>Vitaceae</taxon>
        <taxon>Viteae</taxon>
        <taxon>Vitis</taxon>
    </lineage>
</organism>
<dbReference type="InterPro" id="IPR043128">
    <property type="entry name" value="Rev_trsase/Diguanyl_cyclase"/>
</dbReference>
<evidence type="ECO:0000256" key="2">
    <source>
        <dbReference type="SAM" id="MobiDB-lite"/>
    </source>
</evidence>
<accession>A0A438KIG5</accession>
<dbReference type="InterPro" id="IPR041577">
    <property type="entry name" value="RT_RNaseH_2"/>
</dbReference>
<sequence>MFGLKRALIRLQIARGTTEKGRRPQIAAWYHQKGRRTLPKARAGIGGGWSASGKAGGGGASPEKASRAFTHRRVRCSRRSGKLRVASAWMSFWFRCLHKSWRSSPGAPSGVVGVGKDVAGKFRRKILPAVLKPFIGRFVVVYFDDILIYSRSCEDHEEHLKQGVETDLEKIKAIVDWLVLINIHEAANKAFEEIKSKMVNPPILRLPDFEKVFEVACDASHVGIGASLSQEGHPVAFFSEKVNEAKKKYSTYDLEFYAVVQVIRHDNIISVTTNLFCIQIMKPCDILILKRSLTLDMQNGVVFFSCLPLI</sequence>
<evidence type="ECO:0000313" key="5">
    <source>
        <dbReference type="Proteomes" id="UP000288805"/>
    </source>
</evidence>
<dbReference type="PANTHER" id="PTHR37984">
    <property type="entry name" value="PROTEIN CBG26694"/>
    <property type="match status" value="1"/>
</dbReference>
<dbReference type="PANTHER" id="PTHR37984:SF5">
    <property type="entry name" value="PROTEIN NYNRIN-LIKE"/>
    <property type="match status" value="1"/>
</dbReference>
<feature type="domain" description="Reverse transcriptase/retrotransposon-derived protein RNase H-like" evidence="3">
    <location>
        <begin position="185"/>
        <end position="265"/>
    </location>
</feature>
<dbReference type="AlphaFoldDB" id="A0A438KIG5"/>
<comment type="caution">
    <text evidence="4">The sequence shown here is derived from an EMBL/GenBank/DDBJ whole genome shotgun (WGS) entry which is preliminary data.</text>
</comment>
<protein>
    <submittedName>
        <fullName evidence="4">Retrovirus-related Pol polyprotein from transposon 297</fullName>
    </submittedName>
</protein>
<dbReference type="Proteomes" id="UP000288805">
    <property type="component" value="Unassembled WGS sequence"/>
</dbReference>
<proteinExistence type="predicted"/>
<dbReference type="EMBL" id="QGNW01000006">
    <property type="protein sequence ID" value="RVX21013.1"/>
    <property type="molecule type" value="Genomic_DNA"/>
</dbReference>
<dbReference type="SUPFAM" id="SSF56672">
    <property type="entry name" value="DNA/RNA polymerases"/>
    <property type="match status" value="1"/>
</dbReference>
<dbReference type="InterPro" id="IPR043502">
    <property type="entry name" value="DNA/RNA_pol_sf"/>
</dbReference>
<evidence type="ECO:0000313" key="4">
    <source>
        <dbReference type="EMBL" id="RVX21013.1"/>
    </source>
</evidence>
<dbReference type="GO" id="GO:0003824">
    <property type="term" value="F:catalytic activity"/>
    <property type="evidence" value="ECO:0007669"/>
    <property type="project" value="UniProtKB-KW"/>
</dbReference>
<dbReference type="InterPro" id="IPR050951">
    <property type="entry name" value="Retrovirus_Pol_polyprotein"/>
</dbReference>
<evidence type="ECO:0000259" key="3">
    <source>
        <dbReference type="Pfam" id="PF17919"/>
    </source>
</evidence>
<name>A0A438KIG5_VITVI</name>
<feature type="compositionally biased region" description="Gly residues" evidence="2">
    <location>
        <begin position="44"/>
        <end position="60"/>
    </location>
</feature>
<keyword evidence="1" id="KW-0511">Multifunctional enzyme</keyword>